<evidence type="ECO:0000256" key="1">
    <source>
        <dbReference type="ARBA" id="ARBA00001974"/>
    </source>
</evidence>
<gene>
    <name evidence="8" type="ORF">PBAH0796_LOCUS12145</name>
</gene>
<feature type="domain" description="FAD-binding" evidence="7">
    <location>
        <begin position="284"/>
        <end position="405"/>
    </location>
</feature>
<evidence type="ECO:0000256" key="4">
    <source>
        <dbReference type="ARBA" id="ARBA00022857"/>
    </source>
</evidence>
<dbReference type="Gene3D" id="3.50.50.60">
    <property type="entry name" value="FAD/NAD(P)-binding domain"/>
    <property type="match status" value="1"/>
</dbReference>
<dbReference type="GO" id="GO:0070189">
    <property type="term" value="P:kynurenine metabolic process"/>
    <property type="evidence" value="ECO:0007669"/>
    <property type="project" value="TreeGrafter"/>
</dbReference>
<evidence type="ECO:0000313" key="8">
    <source>
        <dbReference type="EMBL" id="CAD8356778.1"/>
    </source>
</evidence>
<keyword evidence="6" id="KW-0503">Monooxygenase</keyword>
<name>A0A7S0A970_9DINO</name>
<dbReference type="GO" id="GO:0004502">
    <property type="term" value="F:kynurenine 3-monooxygenase activity"/>
    <property type="evidence" value="ECO:0007669"/>
    <property type="project" value="TreeGrafter"/>
</dbReference>
<evidence type="ECO:0000256" key="2">
    <source>
        <dbReference type="ARBA" id="ARBA00022630"/>
    </source>
</evidence>
<dbReference type="PANTHER" id="PTHR46028">
    <property type="entry name" value="KYNURENINE 3-MONOOXYGENASE"/>
    <property type="match status" value="1"/>
</dbReference>
<accession>A0A7S0A970</accession>
<keyword evidence="3" id="KW-0274">FAD</keyword>
<dbReference type="GO" id="GO:0071949">
    <property type="term" value="F:FAD binding"/>
    <property type="evidence" value="ECO:0007669"/>
    <property type="project" value="InterPro"/>
</dbReference>
<comment type="cofactor">
    <cofactor evidence="1">
        <name>FAD</name>
        <dbReference type="ChEBI" id="CHEBI:57692"/>
    </cofactor>
</comment>
<protein>
    <recommendedName>
        <fullName evidence="7">FAD-binding domain-containing protein</fullName>
    </recommendedName>
</protein>
<dbReference type="InterPro" id="IPR002938">
    <property type="entry name" value="FAD-bd"/>
</dbReference>
<dbReference type="SUPFAM" id="SSF51905">
    <property type="entry name" value="FAD/NAD(P)-binding domain"/>
    <property type="match status" value="1"/>
</dbReference>
<organism evidence="8">
    <name type="scientific">Pyrodinium bahamense</name>
    <dbReference type="NCBI Taxonomy" id="73915"/>
    <lineage>
        <taxon>Eukaryota</taxon>
        <taxon>Sar</taxon>
        <taxon>Alveolata</taxon>
        <taxon>Dinophyceae</taxon>
        <taxon>Gonyaulacales</taxon>
        <taxon>Pyrocystaceae</taxon>
        <taxon>Pyrodinium</taxon>
    </lineage>
</organism>
<keyword evidence="2" id="KW-0285">Flavoprotein</keyword>
<reference evidence="8" key="1">
    <citation type="submission" date="2021-01" db="EMBL/GenBank/DDBJ databases">
        <authorList>
            <person name="Corre E."/>
            <person name="Pelletier E."/>
            <person name="Niang G."/>
            <person name="Scheremetjew M."/>
            <person name="Finn R."/>
            <person name="Kale V."/>
            <person name="Holt S."/>
            <person name="Cochrane G."/>
            <person name="Meng A."/>
            <person name="Brown T."/>
            <person name="Cohen L."/>
        </authorList>
    </citation>
    <scope>NUCLEOTIDE SEQUENCE</scope>
    <source>
        <strain evidence="8">Pbaha01</strain>
    </source>
</reference>
<proteinExistence type="predicted"/>
<dbReference type="PRINTS" id="PR00420">
    <property type="entry name" value="RNGMNOXGNASE"/>
</dbReference>
<dbReference type="InterPro" id="IPR036188">
    <property type="entry name" value="FAD/NAD-bd_sf"/>
</dbReference>
<sequence>MTEDLMHTPAERAAAAVAAAPSPGEKEDEAALFAAAEALDVGLSEGQQMVVIGAGLVGSLCAVVLLRKGFKVHIFERYADIRSIPSVGRSINLSVTSRGLRAIKALGGNLYDQIVGELATRISGRIIHMPDGKVVFQRYGKDDTECNYSISRIDLNKFLIDLAVKEGAEFHFEHQLSETSAFNSDGLVGSELHFVQGARSQPDKHRRLRVRVHCPIVACDGAGSRVRYALKRAGHTSFTEDILPRGYKEVLFPNPGENDFGAPGGGGNEACSGRYGLHIWPRGDHMLMALANRDGSFTGTIYMDNEGAEESFEAFSDTPEGRERCAAFCEKYYAEAIPLVGGIESLVRQVTQNPRGTLGTVRTTKWAVQGKVVLIGDACHAMVPFFGQGCNCGFEDTLWLSRLLDQHCCEGGQVAPEKCTGETFAACFAALEEERKPSAFAICDMALENFVEMRDKTGDVRFQAMKKVENRLENVFPEKFRSRYAMVCYGGEGNVSYANAKQLGLVQEGILERLCAGMTGLENEESMLNEVSKVDLQKAEELIDQELVPKQKALGMDLSTVRH</sequence>
<evidence type="ECO:0000259" key="7">
    <source>
        <dbReference type="Pfam" id="PF01494"/>
    </source>
</evidence>
<dbReference type="Pfam" id="PF01494">
    <property type="entry name" value="FAD_binding_3"/>
    <property type="match status" value="2"/>
</dbReference>
<dbReference type="PANTHER" id="PTHR46028:SF2">
    <property type="entry name" value="KYNURENINE 3-MONOOXYGENASE"/>
    <property type="match status" value="1"/>
</dbReference>
<dbReference type="AlphaFoldDB" id="A0A7S0A970"/>
<evidence type="ECO:0000256" key="5">
    <source>
        <dbReference type="ARBA" id="ARBA00023002"/>
    </source>
</evidence>
<dbReference type="GO" id="GO:0005741">
    <property type="term" value="C:mitochondrial outer membrane"/>
    <property type="evidence" value="ECO:0007669"/>
    <property type="project" value="TreeGrafter"/>
</dbReference>
<evidence type="ECO:0000256" key="6">
    <source>
        <dbReference type="ARBA" id="ARBA00023033"/>
    </source>
</evidence>
<dbReference type="EMBL" id="HBEG01020058">
    <property type="protein sequence ID" value="CAD8356778.1"/>
    <property type="molecule type" value="Transcribed_RNA"/>
</dbReference>
<keyword evidence="5" id="KW-0560">Oxidoreductase</keyword>
<keyword evidence="4" id="KW-0521">NADP</keyword>
<evidence type="ECO:0000256" key="3">
    <source>
        <dbReference type="ARBA" id="ARBA00022827"/>
    </source>
</evidence>
<feature type="domain" description="FAD-binding" evidence="7">
    <location>
        <begin position="49"/>
        <end position="233"/>
    </location>
</feature>